<evidence type="ECO:0000313" key="2">
    <source>
        <dbReference type="Proteomes" id="UP001164746"/>
    </source>
</evidence>
<keyword evidence="2" id="KW-1185">Reference proteome</keyword>
<dbReference type="Proteomes" id="UP001164746">
    <property type="component" value="Chromosome 2"/>
</dbReference>
<sequence>MGSVLSVTPMSDHLHWFVYVTSATMGHTRAGV</sequence>
<proteinExistence type="predicted"/>
<protein>
    <submittedName>
        <fullName evidence="1">Uncharacterized protein</fullName>
    </submittedName>
</protein>
<gene>
    <name evidence="1" type="ORF">MAR_029705</name>
</gene>
<dbReference type="EMBL" id="CP111013">
    <property type="protein sequence ID" value="WAQ97015.1"/>
    <property type="molecule type" value="Genomic_DNA"/>
</dbReference>
<accession>A0ABY7DKY4</accession>
<organism evidence="1 2">
    <name type="scientific">Mya arenaria</name>
    <name type="common">Soft-shell clam</name>
    <dbReference type="NCBI Taxonomy" id="6604"/>
    <lineage>
        <taxon>Eukaryota</taxon>
        <taxon>Metazoa</taxon>
        <taxon>Spiralia</taxon>
        <taxon>Lophotrochozoa</taxon>
        <taxon>Mollusca</taxon>
        <taxon>Bivalvia</taxon>
        <taxon>Autobranchia</taxon>
        <taxon>Heteroconchia</taxon>
        <taxon>Euheterodonta</taxon>
        <taxon>Imparidentia</taxon>
        <taxon>Neoheterodontei</taxon>
        <taxon>Myida</taxon>
        <taxon>Myoidea</taxon>
        <taxon>Myidae</taxon>
        <taxon>Mya</taxon>
    </lineage>
</organism>
<reference evidence="1" key="1">
    <citation type="submission" date="2022-11" db="EMBL/GenBank/DDBJ databases">
        <title>Centuries of genome instability and evolution in soft-shell clam transmissible cancer (bioRxiv).</title>
        <authorList>
            <person name="Hart S.F.M."/>
            <person name="Yonemitsu M.A."/>
            <person name="Giersch R.M."/>
            <person name="Beal B.F."/>
            <person name="Arriagada G."/>
            <person name="Davis B.W."/>
            <person name="Ostrander E.A."/>
            <person name="Goff S.P."/>
            <person name="Metzger M.J."/>
        </authorList>
    </citation>
    <scope>NUCLEOTIDE SEQUENCE</scope>
    <source>
        <strain evidence="1">MELC-2E11</strain>
        <tissue evidence="1">Siphon/mantle</tissue>
    </source>
</reference>
<evidence type="ECO:0000313" key="1">
    <source>
        <dbReference type="EMBL" id="WAQ97015.1"/>
    </source>
</evidence>
<name>A0ABY7DKY4_MYAAR</name>